<sequence>MQLSTFLSMIMPLAMVSQVAGQKSFCRAAADSNTDFSGCTSIRDVCTTACPREVICSFSVLRSTFVASHAEAGVNVRVVGIPY</sequence>
<evidence type="ECO:0000313" key="3">
    <source>
        <dbReference type="Proteomes" id="UP000654918"/>
    </source>
</evidence>
<keyword evidence="1" id="KW-0732">Signal</keyword>
<dbReference type="Proteomes" id="UP000654918">
    <property type="component" value="Unassembled WGS sequence"/>
</dbReference>
<feature type="signal peptide" evidence="1">
    <location>
        <begin position="1"/>
        <end position="21"/>
    </location>
</feature>
<proteinExistence type="predicted"/>
<protein>
    <submittedName>
        <fullName evidence="2">Uncharacterized protein</fullName>
    </submittedName>
</protein>
<evidence type="ECO:0000256" key="1">
    <source>
        <dbReference type="SAM" id="SignalP"/>
    </source>
</evidence>
<organism evidence="2 3">
    <name type="scientific">Colletotrichum plurivorum</name>
    <dbReference type="NCBI Taxonomy" id="2175906"/>
    <lineage>
        <taxon>Eukaryota</taxon>
        <taxon>Fungi</taxon>
        <taxon>Dikarya</taxon>
        <taxon>Ascomycota</taxon>
        <taxon>Pezizomycotina</taxon>
        <taxon>Sordariomycetes</taxon>
        <taxon>Hypocreomycetidae</taxon>
        <taxon>Glomerellales</taxon>
        <taxon>Glomerellaceae</taxon>
        <taxon>Colletotrichum</taxon>
        <taxon>Colletotrichum orchidearum species complex</taxon>
    </lineage>
</organism>
<dbReference type="EMBL" id="WIGO01000267">
    <property type="protein sequence ID" value="KAF6820859.1"/>
    <property type="molecule type" value="Genomic_DNA"/>
</dbReference>
<name>A0A8H6JX01_9PEZI</name>
<reference evidence="2" key="1">
    <citation type="journal article" date="2020" name="Phytopathology">
        <title>Genome Sequence Resources of Colletotrichum truncatum, C. plurivorum, C. musicola, and C. sojae: Four Species Pathogenic to Soybean (Glycine max).</title>
        <authorList>
            <person name="Rogerio F."/>
            <person name="Boufleur T.R."/>
            <person name="Ciampi-Guillardi M."/>
            <person name="Sukno S.A."/>
            <person name="Thon M.R."/>
            <person name="Massola Junior N.S."/>
            <person name="Baroncelli R."/>
        </authorList>
    </citation>
    <scope>NUCLEOTIDE SEQUENCE</scope>
    <source>
        <strain evidence="2">LFN00145</strain>
    </source>
</reference>
<gene>
    <name evidence="2" type="ORF">CPLU01_12673</name>
</gene>
<evidence type="ECO:0000313" key="2">
    <source>
        <dbReference type="EMBL" id="KAF6820859.1"/>
    </source>
</evidence>
<comment type="caution">
    <text evidence="2">The sequence shown here is derived from an EMBL/GenBank/DDBJ whole genome shotgun (WGS) entry which is preliminary data.</text>
</comment>
<feature type="chain" id="PRO_5034695204" evidence="1">
    <location>
        <begin position="22"/>
        <end position="83"/>
    </location>
</feature>
<accession>A0A8H6JX01</accession>
<keyword evidence="3" id="KW-1185">Reference proteome</keyword>
<dbReference type="AlphaFoldDB" id="A0A8H6JX01"/>